<comment type="caution">
    <text evidence="2">The sequence shown here is derived from an EMBL/GenBank/DDBJ whole genome shotgun (WGS) entry which is preliminary data.</text>
</comment>
<gene>
    <name evidence="2" type="ORF">EJD97_008202</name>
</gene>
<evidence type="ECO:0000256" key="1">
    <source>
        <dbReference type="SAM" id="Phobius"/>
    </source>
</evidence>
<proteinExistence type="predicted"/>
<organism evidence="2">
    <name type="scientific">Solanum chilense</name>
    <name type="common">Tomato</name>
    <name type="synonym">Lycopersicon chilense</name>
    <dbReference type="NCBI Taxonomy" id="4083"/>
    <lineage>
        <taxon>Eukaryota</taxon>
        <taxon>Viridiplantae</taxon>
        <taxon>Streptophyta</taxon>
        <taxon>Embryophyta</taxon>
        <taxon>Tracheophyta</taxon>
        <taxon>Spermatophyta</taxon>
        <taxon>Magnoliopsida</taxon>
        <taxon>eudicotyledons</taxon>
        <taxon>Gunneridae</taxon>
        <taxon>Pentapetalae</taxon>
        <taxon>asterids</taxon>
        <taxon>lamiids</taxon>
        <taxon>Solanales</taxon>
        <taxon>Solanaceae</taxon>
        <taxon>Solanoideae</taxon>
        <taxon>Solaneae</taxon>
        <taxon>Solanum</taxon>
        <taxon>Solanum subgen. Lycopersicon</taxon>
    </lineage>
</organism>
<dbReference type="PANTHER" id="PTHR33834:SF4">
    <property type="entry name" value="SIGNALING PEPTIDE TAXIMIN 2"/>
    <property type="match status" value="1"/>
</dbReference>
<keyword evidence="1" id="KW-1133">Transmembrane helix</keyword>
<keyword evidence="1" id="KW-0472">Membrane</keyword>
<dbReference type="PANTHER" id="PTHR33834">
    <property type="entry name" value="SIGNALING PEPTIDE TAXIMIN 2"/>
    <property type="match status" value="1"/>
</dbReference>
<sequence length="76" mass="8469">MVDYFHCKPLAFLFALPFAFIALFLSLLGALIWLIGSLLSCLCPCCFCCAGIGRVAINMVKLPNKIIIWFIQKIPC</sequence>
<keyword evidence="1" id="KW-0812">Transmembrane</keyword>
<name>A0A6N2BV25_SOLCI</name>
<accession>A0A6N2BV25</accession>
<protein>
    <submittedName>
        <fullName evidence="2">Uncharacterized protein</fullName>
    </submittedName>
</protein>
<dbReference type="AlphaFoldDB" id="A0A6N2BV25"/>
<dbReference type="InterPro" id="IPR055283">
    <property type="entry name" value="TAXIMIN_1/2"/>
</dbReference>
<feature type="transmembrane region" description="Helical" evidence="1">
    <location>
        <begin position="12"/>
        <end position="39"/>
    </location>
</feature>
<evidence type="ECO:0000313" key="2">
    <source>
        <dbReference type="EMBL" id="TMW95903.1"/>
    </source>
</evidence>
<dbReference type="EMBL" id="RXGB01002206">
    <property type="protein sequence ID" value="TMW95903.1"/>
    <property type="molecule type" value="Genomic_DNA"/>
</dbReference>
<reference evidence="2" key="1">
    <citation type="submission" date="2019-05" db="EMBL/GenBank/DDBJ databases">
        <title>The de novo reference genome and transcriptome assemblies of the wild tomato species Solanum chilense.</title>
        <authorList>
            <person name="Stam R."/>
            <person name="Nosenko T."/>
            <person name="Hoerger A.C."/>
            <person name="Stephan W."/>
            <person name="Seidel M.A."/>
            <person name="Kuhn J.M.M."/>
            <person name="Haberer G."/>
            <person name="Tellier A."/>
        </authorList>
    </citation>
    <scope>NUCLEOTIDE SEQUENCE</scope>
    <source>
        <tissue evidence="2">Mature leaves</tissue>
    </source>
</reference>